<proteinExistence type="predicted"/>
<reference evidence="1" key="1">
    <citation type="submission" date="2020-11" db="EMBL/GenBank/DDBJ databases">
        <authorList>
            <consortium name="DOE Joint Genome Institute"/>
            <person name="Ahrendt S."/>
            <person name="Riley R."/>
            <person name="Andreopoulos W."/>
            <person name="Labutti K."/>
            <person name="Pangilinan J."/>
            <person name="Ruiz-Duenas F.J."/>
            <person name="Barrasa J.M."/>
            <person name="Sanchez-Garcia M."/>
            <person name="Camarero S."/>
            <person name="Miyauchi S."/>
            <person name="Serrano A."/>
            <person name="Linde D."/>
            <person name="Babiker R."/>
            <person name="Drula E."/>
            <person name="Ayuso-Fernandez I."/>
            <person name="Pacheco R."/>
            <person name="Padilla G."/>
            <person name="Ferreira P."/>
            <person name="Barriuso J."/>
            <person name="Kellner H."/>
            <person name="Castanera R."/>
            <person name="Alfaro M."/>
            <person name="Ramirez L."/>
            <person name="Pisabarro A.G."/>
            <person name="Kuo A."/>
            <person name="Tritt A."/>
            <person name="Lipzen A."/>
            <person name="He G."/>
            <person name="Yan M."/>
            <person name="Ng V."/>
            <person name="Cullen D."/>
            <person name="Martin F."/>
            <person name="Rosso M.-N."/>
            <person name="Henrissat B."/>
            <person name="Hibbett D."/>
            <person name="Martinez A.T."/>
            <person name="Grigoriev I.V."/>
        </authorList>
    </citation>
    <scope>NUCLEOTIDE SEQUENCE</scope>
    <source>
        <strain evidence="1">CIRM-BRFM 674</strain>
    </source>
</reference>
<dbReference type="OrthoDB" id="25129at2759"/>
<dbReference type="Proteomes" id="UP000807469">
    <property type="component" value="Unassembled WGS sequence"/>
</dbReference>
<evidence type="ECO:0000313" key="2">
    <source>
        <dbReference type="Proteomes" id="UP000807469"/>
    </source>
</evidence>
<evidence type="ECO:0000313" key="1">
    <source>
        <dbReference type="EMBL" id="KAF9475184.1"/>
    </source>
</evidence>
<dbReference type="AlphaFoldDB" id="A0A9P5YV67"/>
<gene>
    <name evidence="1" type="ORF">BDN70DRAFT_270503</name>
</gene>
<name>A0A9P5YV67_9AGAR</name>
<dbReference type="SUPFAM" id="SSF56112">
    <property type="entry name" value="Protein kinase-like (PK-like)"/>
    <property type="match status" value="1"/>
</dbReference>
<dbReference type="InterPro" id="IPR011009">
    <property type="entry name" value="Kinase-like_dom_sf"/>
</dbReference>
<accession>A0A9P5YV67</accession>
<sequence>MSIKRQIVEKRALQILAGEDEEFPEMKRFVQNVDPEKPVRIPRLIWHDEDANVLWIEDLGKMRTLSEALFAKQSPDDNVDDVAAGLGAYLFEFYNVTSDPPSSFIAYMANLSDLSGIRQYLVNMVLTNLSGAGLEDATIFSERVRTALEESDTANLDRCLARECPSGF</sequence>
<organism evidence="1 2">
    <name type="scientific">Pholiota conissans</name>
    <dbReference type="NCBI Taxonomy" id="109636"/>
    <lineage>
        <taxon>Eukaryota</taxon>
        <taxon>Fungi</taxon>
        <taxon>Dikarya</taxon>
        <taxon>Basidiomycota</taxon>
        <taxon>Agaricomycotina</taxon>
        <taxon>Agaricomycetes</taxon>
        <taxon>Agaricomycetidae</taxon>
        <taxon>Agaricales</taxon>
        <taxon>Agaricineae</taxon>
        <taxon>Strophariaceae</taxon>
        <taxon>Pholiota</taxon>
    </lineage>
</organism>
<keyword evidence="2" id="KW-1185">Reference proteome</keyword>
<comment type="caution">
    <text evidence="1">The sequence shown here is derived from an EMBL/GenBank/DDBJ whole genome shotgun (WGS) entry which is preliminary data.</text>
</comment>
<protein>
    <submittedName>
        <fullName evidence="1">Uncharacterized protein</fullName>
    </submittedName>
</protein>
<dbReference type="EMBL" id="MU155343">
    <property type="protein sequence ID" value="KAF9475184.1"/>
    <property type="molecule type" value="Genomic_DNA"/>
</dbReference>